<dbReference type="AlphaFoldDB" id="A0A9D1L0H3"/>
<dbReference type="EMBL" id="DVMJ01000055">
    <property type="protein sequence ID" value="HIU13750.1"/>
    <property type="molecule type" value="Genomic_DNA"/>
</dbReference>
<reference evidence="1" key="2">
    <citation type="journal article" date="2021" name="PeerJ">
        <title>Extensive microbial diversity within the chicken gut microbiome revealed by metagenomics and culture.</title>
        <authorList>
            <person name="Gilroy R."/>
            <person name="Ravi A."/>
            <person name="Getino M."/>
            <person name="Pursley I."/>
            <person name="Horton D.L."/>
            <person name="Alikhan N.F."/>
            <person name="Baker D."/>
            <person name="Gharbi K."/>
            <person name="Hall N."/>
            <person name="Watson M."/>
            <person name="Adriaenssens E.M."/>
            <person name="Foster-Nyarko E."/>
            <person name="Jarju S."/>
            <person name="Secka A."/>
            <person name="Antonio M."/>
            <person name="Oren A."/>
            <person name="Chaudhuri R.R."/>
            <person name="La Ragione R."/>
            <person name="Hildebrand F."/>
            <person name="Pallen M.J."/>
        </authorList>
    </citation>
    <scope>NUCLEOTIDE SEQUENCE</scope>
    <source>
        <strain evidence="1">CHK195-11698</strain>
    </source>
</reference>
<evidence type="ECO:0000313" key="1">
    <source>
        <dbReference type="EMBL" id="HIU13750.1"/>
    </source>
</evidence>
<reference evidence="1" key="1">
    <citation type="submission" date="2020-10" db="EMBL/GenBank/DDBJ databases">
        <authorList>
            <person name="Gilroy R."/>
        </authorList>
    </citation>
    <scope>NUCLEOTIDE SEQUENCE</scope>
    <source>
        <strain evidence="1">CHK195-11698</strain>
    </source>
</reference>
<organism evidence="1 2">
    <name type="scientific">Candidatus Fimiplasma intestinipullorum</name>
    <dbReference type="NCBI Taxonomy" id="2840825"/>
    <lineage>
        <taxon>Bacteria</taxon>
        <taxon>Bacillati</taxon>
        <taxon>Bacillota</taxon>
        <taxon>Clostridia</taxon>
        <taxon>Eubacteriales</taxon>
        <taxon>Candidatus Fimiplasma</taxon>
    </lineage>
</organism>
<proteinExistence type="predicted"/>
<dbReference type="Proteomes" id="UP000824175">
    <property type="component" value="Unassembled WGS sequence"/>
</dbReference>
<comment type="caution">
    <text evidence="1">The sequence shown here is derived from an EMBL/GenBank/DDBJ whole genome shotgun (WGS) entry which is preliminary data.</text>
</comment>
<sequence length="60" mass="6642">MKIELLEQDMALHMLDRTGSHSTCLANKPSVAVWENLYSVFSVLLRVPLLDHGTYPVSGG</sequence>
<gene>
    <name evidence="1" type="ORF">IAD15_06740</name>
</gene>
<name>A0A9D1L0H3_9FIRM</name>
<protein>
    <submittedName>
        <fullName evidence="1">Uncharacterized protein</fullName>
    </submittedName>
</protein>
<accession>A0A9D1L0H3</accession>
<evidence type="ECO:0000313" key="2">
    <source>
        <dbReference type="Proteomes" id="UP000824175"/>
    </source>
</evidence>